<organism evidence="6 7">
    <name type="scientific">Rhodocollybia butyracea</name>
    <dbReference type="NCBI Taxonomy" id="206335"/>
    <lineage>
        <taxon>Eukaryota</taxon>
        <taxon>Fungi</taxon>
        <taxon>Dikarya</taxon>
        <taxon>Basidiomycota</taxon>
        <taxon>Agaricomycotina</taxon>
        <taxon>Agaricomycetes</taxon>
        <taxon>Agaricomycetidae</taxon>
        <taxon>Agaricales</taxon>
        <taxon>Marasmiineae</taxon>
        <taxon>Omphalotaceae</taxon>
        <taxon>Rhodocollybia</taxon>
    </lineage>
</organism>
<dbReference type="Proteomes" id="UP000772434">
    <property type="component" value="Unassembled WGS sequence"/>
</dbReference>
<proteinExistence type="predicted"/>
<dbReference type="CDD" id="cd01389">
    <property type="entry name" value="HMG-box_ROX1-like"/>
    <property type="match status" value="1"/>
</dbReference>
<evidence type="ECO:0000313" key="6">
    <source>
        <dbReference type="EMBL" id="KAF9075065.1"/>
    </source>
</evidence>
<reference evidence="6" key="1">
    <citation type="submission" date="2020-11" db="EMBL/GenBank/DDBJ databases">
        <authorList>
            <consortium name="DOE Joint Genome Institute"/>
            <person name="Ahrendt S."/>
            <person name="Riley R."/>
            <person name="Andreopoulos W."/>
            <person name="Labutti K."/>
            <person name="Pangilinan J."/>
            <person name="Ruiz-Duenas F.J."/>
            <person name="Barrasa J.M."/>
            <person name="Sanchez-Garcia M."/>
            <person name="Camarero S."/>
            <person name="Miyauchi S."/>
            <person name="Serrano A."/>
            <person name="Linde D."/>
            <person name="Babiker R."/>
            <person name="Drula E."/>
            <person name="Ayuso-Fernandez I."/>
            <person name="Pacheco R."/>
            <person name="Padilla G."/>
            <person name="Ferreira P."/>
            <person name="Barriuso J."/>
            <person name="Kellner H."/>
            <person name="Castanera R."/>
            <person name="Alfaro M."/>
            <person name="Ramirez L."/>
            <person name="Pisabarro A.G."/>
            <person name="Kuo A."/>
            <person name="Tritt A."/>
            <person name="Lipzen A."/>
            <person name="He G."/>
            <person name="Yan M."/>
            <person name="Ng V."/>
            <person name="Cullen D."/>
            <person name="Martin F."/>
            <person name="Rosso M.-N."/>
            <person name="Henrissat B."/>
            <person name="Hibbett D."/>
            <person name="Martinez A.T."/>
            <person name="Grigoriev I.V."/>
        </authorList>
    </citation>
    <scope>NUCLEOTIDE SEQUENCE</scope>
    <source>
        <strain evidence="6">AH 40177</strain>
    </source>
</reference>
<dbReference type="InterPro" id="IPR050140">
    <property type="entry name" value="SRY-related_HMG-box_TF-like"/>
</dbReference>
<dbReference type="Pfam" id="PF00505">
    <property type="entry name" value="HMG_box"/>
    <property type="match status" value="1"/>
</dbReference>
<dbReference type="GO" id="GO:0030154">
    <property type="term" value="P:cell differentiation"/>
    <property type="evidence" value="ECO:0007669"/>
    <property type="project" value="TreeGrafter"/>
</dbReference>
<dbReference type="GO" id="GO:0000978">
    <property type="term" value="F:RNA polymerase II cis-regulatory region sequence-specific DNA binding"/>
    <property type="evidence" value="ECO:0007669"/>
    <property type="project" value="TreeGrafter"/>
</dbReference>
<dbReference type="EMBL" id="JADNRY010000010">
    <property type="protein sequence ID" value="KAF9075065.1"/>
    <property type="molecule type" value="Genomic_DNA"/>
</dbReference>
<dbReference type="AlphaFoldDB" id="A0A9P5Q638"/>
<evidence type="ECO:0000259" key="5">
    <source>
        <dbReference type="PROSITE" id="PS50118"/>
    </source>
</evidence>
<accession>A0A9P5Q638</accession>
<feature type="DNA-binding region" description="HMG box" evidence="3">
    <location>
        <begin position="3"/>
        <end position="71"/>
    </location>
</feature>
<name>A0A9P5Q638_9AGAR</name>
<dbReference type="Gene3D" id="1.10.30.10">
    <property type="entry name" value="High mobility group box domain"/>
    <property type="match status" value="1"/>
</dbReference>
<feature type="non-terminal residue" evidence="6">
    <location>
        <position position="1"/>
    </location>
</feature>
<dbReference type="PANTHER" id="PTHR10270:SF161">
    <property type="entry name" value="SEX-DETERMINING REGION Y PROTEIN"/>
    <property type="match status" value="1"/>
</dbReference>
<dbReference type="SUPFAM" id="SSF47095">
    <property type="entry name" value="HMG-box"/>
    <property type="match status" value="1"/>
</dbReference>
<feature type="non-terminal residue" evidence="6">
    <location>
        <position position="74"/>
    </location>
</feature>
<keyword evidence="2" id="KW-0804">Transcription</keyword>
<evidence type="ECO:0000313" key="7">
    <source>
        <dbReference type="Proteomes" id="UP000772434"/>
    </source>
</evidence>
<dbReference type="InterPro" id="IPR036910">
    <property type="entry name" value="HMG_box_dom_sf"/>
</dbReference>
<dbReference type="GO" id="GO:0005634">
    <property type="term" value="C:nucleus"/>
    <property type="evidence" value="ECO:0007669"/>
    <property type="project" value="UniProtKB-UniRule"/>
</dbReference>
<evidence type="ECO:0000256" key="1">
    <source>
        <dbReference type="ARBA" id="ARBA00023125"/>
    </source>
</evidence>
<comment type="caution">
    <text evidence="6">The sequence shown here is derived from an EMBL/GenBank/DDBJ whole genome shotgun (WGS) entry which is preliminary data.</text>
</comment>
<dbReference type="InterPro" id="IPR009071">
    <property type="entry name" value="HMG_box_dom"/>
</dbReference>
<keyword evidence="7" id="KW-1185">Reference proteome</keyword>
<evidence type="ECO:0000256" key="3">
    <source>
        <dbReference type="PROSITE-ProRule" id="PRU00267"/>
    </source>
</evidence>
<feature type="region of interest" description="Disordered" evidence="4">
    <location>
        <begin position="47"/>
        <end position="74"/>
    </location>
</feature>
<evidence type="ECO:0000256" key="2">
    <source>
        <dbReference type="ARBA" id="ARBA00023163"/>
    </source>
</evidence>
<dbReference type="GO" id="GO:0001228">
    <property type="term" value="F:DNA-binding transcription activator activity, RNA polymerase II-specific"/>
    <property type="evidence" value="ECO:0007669"/>
    <property type="project" value="TreeGrafter"/>
</dbReference>
<sequence length="74" mass="8935">NYIPRPRNSWIIFRTERSEAITRAMGKIEAQLVSKIVSEEWGLMDAEKKRPWTQQAEDEKRAHKKKFPDYRYQP</sequence>
<dbReference type="OrthoDB" id="6247875at2759"/>
<dbReference type="SMART" id="SM00398">
    <property type="entry name" value="HMG"/>
    <property type="match status" value="1"/>
</dbReference>
<feature type="domain" description="HMG box" evidence="5">
    <location>
        <begin position="3"/>
        <end position="71"/>
    </location>
</feature>
<dbReference type="PROSITE" id="PS50118">
    <property type="entry name" value="HMG_BOX_2"/>
    <property type="match status" value="1"/>
</dbReference>
<protein>
    <submittedName>
        <fullName evidence="6">High mobility group box domain-containing protein</fullName>
    </submittedName>
</protein>
<keyword evidence="3" id="KW-0539">Nucleus</keyword>
<evidence type="ECO:0000256" key="4">
    <source>
        <dbReference type="SAM" id="MobiDB-lite"/>
    </source>
</evidence>
<dbReference type="PANTHER" id="PTHR10270">
    <property type="entry name" value="SOX TRANSCRIPTION FACTOR"/>
    <property type="match status" value="1"/>
</dbReference>
<gene>
    <name evidence="6" type="ORF">BDP27DRAFT_1140951</name>
</gene>
<keyword evidence="1 3" id="KW-0238">DNA-binding</keyword>